<accession>A0A9W6RZS9</accession>
<dbReference type="EMBL" id="BSTK01000001">
    <property type="protein sequence ID" value="GLY82840.1"/>
    <property type="molecule type" value="Genomic_DNA"/>
</dbReference>
<dbReference type="InterPro" id="IPR023286">
    <property type="entry name" value="ABATE_dom_sf"/>
</dbReference>
<dbReference type="InterPro" id="IPR021005">
    <property type="entry name" value="Znf_CGNR"/>
</dbReference>
<keyword evidence="3" id="KW-1185">Reference proteome</keyword>
<evidence type="ECO:0000313" key="3">
    <source>
        <dbReference type="Proteomes" id="UP001165074"/>
    </source>
</evidence>
<dbReference type="PANTHER" id="PTHR35525:SF3">
    <property type="entry name" value="BLL6575 PROTEIN"/>
    <property type="match status" value="1"/>
</dbReference>
<dbReference type="Gene3D" id="1.10.3300.10">
    <property type="entry name" value="Jann2411-like domain"/>
    <property type="match status" value="1"/>
</dbReference>
<dbReference type="Pfam" id="PF11706">
    <property type="entry name" value="zf-CGNR"/>
    <property type="match status" value="1"/>
</dbReference>
<comment type="caution">
    <text evidence="2">The sequence shown here is derived from an EMBL/GenBank/DDBJ whole genome shotgun (WGS) entry which is preliminary data.</text>
</comment>
<dbReference type="RefSeq" id="WP_285566755.1">
    <property type="nucleotide sequence ID" value="NZ_BSTK01000001.1"/>
</dbReference>
<dbReference type="SUPFAM" id="SSF160904">
    <property type="entry name" value="Jann2411-like"/>
    <property type="match status" value="1"/>
</dbReference>
<dbReference type="Proteomes" id="UP001165074">
    <property type="component" value="Unassembled WGS sequence"/>
</dbReference>
<evidence type="ECO:0000259" key="1">
    <source>
        <dbReference type="Pfam" id="PF11706"/>
    </source>
</evidence>
<feature type="domain" description="Zinc finger CGNR" evidence="1">
    <location>
        <begin position="129"/>
        <end position="172"/>
    </location>
</feature>
<dbReference type="Pfam" id="PF07336">
    <property type="entry name" value="ABATE"/>
    <property type="match status" value="1"/>
</dbReference>
<dbReference type="AlphaFoldDB" id="A0A9W6RZS9"/>
<name>A0A9W6RZS9_9ACTN</name>
<dbReference type="InterPro" id="IPR010852">
    <property type="entry name" value="ABATE"/>
</dbReference>
<dbReference type="PANTHER" id="PTHR35525">
    <property type="entry name" value="BLL6575 PROTEIN"/>
    <property type="match status" value="1"/>
</dbReference>
<protein>
    <recommendedName>
        <fullName evidence="1">Zinc finger CGNR domain-containing protein</fullName>
    </recommendedName>
</protein>
<evidence type="ECO:0000313" key="2">
    <source>
        <dbReference type="EMBL" id="GLY82840.1"/>
    </source>
</evidence>
<gene>
    <name evidence="2" type="ORF">Airi02_007700</name>
</gene>
<organism evidence="2 3">
    <name type="scientific">Actinoallomurus iriomotensis</name>
    <dbReference type="NCBI Taxonomy" id="478107"/>
    <lineage>
        <taxon>Bacteria</taxon>
        <taxon>Bacillati</taxon>
        <taxon>Actinomycetota</taxon>
        <taxon>Actinomycetes</taxon>
        <taxon>Streptosporangiales</taxon>
        <taxon>Thermomonosporaceae</taxon>
        <taxon>Actinoallomurus</taxon>
    </lineage>
</organism>
<proteinExistence type="predicted"/>
<sequence>MSSRPSAPGPLASVEAFLRTRHEADAAGLDRWRAEYGLPGEVAVETYPRAVRLREALRSLLLANNAGPADPEAFDLVNAEIVRCGLRPLITADGVRWPAGEREADPGDLVLGAVLAGVLTAMTDGTWPRMKACAADDCHYAFYDHTRNRSGRWCDVAGCGANARMRAYRRRRA</sequence>
<reference evidence="2" key="1">
    <citation type="submission" date="2023-03" db="EMBL/GenBank/DDBJ databases">
        <title>Actinoallomurus iriomotensis NBRC 103684.</title>
        <authorList>
            <person name="Ichikawa N."/>
            <person name="Sato H."/>
            <person name="Tonouchi N."/>
        </authorList>
    </citation>
    <scope>NUCLEOTIDE SEQUENCE</scope>
    <source>
        <strain evidence="2">NBRC 103684</strain>
    </source>
</reference>